<gene>
    <name evidence="1" type="ORF">lpari_02109</name>
</gene>
<sequence>MLSIKGSALLDLSVQVPLYPENDDVLATGNVTFKNNTIKVNHELARFLYKIYLAG</sequence>
<name>A0A1E5JQT6_9GAMM</name>
<evidence type="ECO:0000313" key="1">
    <source>
        <dbReference type="EMBL" id="OEH46907.1"/>
    </source>
</evidence>
<dbReference type="AlphaFoldDB" id="A0A1E5JQT6"/>
<dbReference type="EMBL" id="LSOG01000061">
    <property type="protein sequence ID" value="OEH46907.1"/>
    <property type="molecule type" value="Genomic_DNA"/>
</dbReference>
<evidence type="ECO:0000313" key="2">
    <source>
        <dbReference type="Proteomes" id="UP000095229"/>
    </source>
</evidence>
<accession>A0A1E5JQT6</accession>
<keyword evidence="2" id="KW-1185">Reference proteome</keyword>
<proteinExistence type="predicted"/>
<protein>
    <submittedName>
        <fullName evidence="1">Uncharacterized protein</fullName>
    </submittedName>
</protein>
<comment type="caution">
    <text evidence="1">The sequence shown here is derived from an EMBL/GenBank/DDBJ whole genome shotgun (WGS) entry which is preliminary data.</text>
</comment>
<dbReference type="RefSeq" id="WP_420866314.1">
    <property type="nucleotide sequence ID" value="NZ_LSOG01000061.1"/>
</dbReference>
<organism evidence="1 2">
    <name type="scientific">Legionella parisiensis</name>
    <dbReference type="NCBI Taxonomy" id="45071"/>
    <lineage>
        <taxon>Bacteria</taxon>
        <taxon>Pseudomonadati</taxon>
        <taxon>Pseudomonadota</taxon>
        <taxon>Gammaproteobacteria</taxon>
        <taxon>Legionellales</taxon>
        <taxon>Legionellaceae</taxon>
        <taxon>Legionella</taxon>
    </lineage>
</organism>
<reference evidence="1 2" key="1">
    <citation type="submission" date="2016-02" db="EMBL/GenBank/DDBJ databases">
        <title>Secondary metabolites in Legionella.</title>
        <authorList>
            <person name="Tobias N.J."/>
            <person name="Bode H.B."/>
        </authorList>
    </citation>
    <scope>NUCLEOTIDE SEQUENCE [LARGE SCALE GENOMIC DNA]</scope>
    <source>
        <strain evidence="1 2">DSM 19216</strain>
    </source>
</reference>
<dbReference type="Proteomes" id="UP000095229">
    <property type="component" value="Unassembled WGS sequence"/>
</dbReference>